<keyword evidence="2" id="KW-1185">Reference proteome</keyword>
<evidence type="ECO:0000313" key="2">
    <source>
        <dbReference type="Proteomes" id="UP001162992"/>
    </source>
</evidence>
<dbReference type="EMBL" id="CM055094">
    <property type="protein sequence ID" value="KAJ7561217.1"/>
    <property type="molecule type" value="Genomic_DNA"/>
</dbReference>
<organism evidence="1 2">
    <name type="scientific">Diphasiastrum complanatum</name>
    <name type="common">Issler's clubmoss</name>
    <name type="synonym">Lycopodium complanatum</name>
    <dbReference type="NCBI Taxonomy" id="34168"/>
    <lineage>
        <taxon>Eukaryota</taxon>
        <taxon>Viridiplantae</taxon>
        <taxon>Streptophyta</taxon>
        <taxon>Embryophyta</taxon>
        <taxon>Tracheophyta</taxon>
        <taxon>Lycopodiopsida</taxon>
        <taxon>Lycopodiales</taxon>
        <taxon>Lycopodiaceae</taxon>
        <taxon>Lycopodioideae</taxon>
        <taxon>Diphasiastrum</taxon>
    </lineage>
</organism>
<accession>A0ACC2E447</accession>
<protein>
    <submittedName>
        <fullName evidence="1">Uncharacterized protein</fullName>
    </submittedName>
</protein>
<comment type="caution">
    <text evidence="1">The sequence shown here is derived from an EMBL/GenBank/DDBJ whole genome shotgun (WGS) entry which is preliminary data.</text>
</comment>
<proteinExistence type="predicted"/>
<evidence type="ECO:0000313" key="1">
    <source>
        <dbReference type="EMBL" id="KAJ7561217.1"/>
    </source>
</evidence>
<name>A0ACC2E447_DIPCM</name>
<sequence length="429" mass="48255">MYSSIMFRSSVRKLCSRSILKHDYYSTAIAKANQFLFTEAAKISRNGLVIADAQISGQETFASIQYVFLPRQSDVYSPASLPSMCRHWSSASVDDDKSVTSEGNGVKASQADDNQDKEGNEMKADAEDLENEALWNVDLEEDDDISDQEGDAEGAEEAIAQADGETSLFSSATSLSKLQKIDLNKYFTLKQEDKVTFFGEGLPAGLTQEFEATDSGSFLIRGQMVHLCERLQRDLTALEPRKHYVLDGPVGSGKSVTLAMLVMWARSQGWLVFYVPFGKEWTHGGMYAKNERTGLWDTPIQAKSVLEFNSWFTFSEYHQYMGPRKRRPIHARELAMVNAFRKMEEGSPFYVSAFSHSTAVGKLPKQLPGVPRKARFRIHRFNIKETSSALEYYHMQKLASNPPTDQDVNKLFFLTNGNGSELRTLARLM</sequence>
<dbReference type="Proteomes" id="UP001162992">
    <property type="component" value="Chromosome 3"/>
</dbReference>
<gene>
    <name evidence="1" type="ORF">O6H91_03G019100</name>
</gene>
<reference evidence="2" key="1">
    <citation type="journal article" date="2024" name="Proc. Natl. Acad. Sci. U.S.A.">
        <title>Extraordinary preservation of gene collinearity over three hundred million years revealed in homosporous lycophytes.</title>
        <authorList>
            <person name="Li C."/>
            <person name="Wickell D."/>
            <person name="Kuo L.Y."/>
            <person name="Chen X."/>
            <person name="Nie B."/>
            <person name="Liao X."/>
            <person name="Peng D."/>
            <person name="Ji J."/>
            <person name="Jenkins J."/>
            <person name="Williams M."/>
            <person name="Shu S."/>
            <person name="Plott C."/>
            <person name="Barry K."/>
            <person name="Rajasekar S."/>
            <person name="Grimwood J."/>
            <person name="Han X."/>
            <person name="Sun S."/>
            <person name="Hou Z."/>
            <person name="He W."/>
            <person name="Dai G."/>
            <person name="Sun C."/>
            <person name="Schmutz J."/>
            <person name="Leebens-Mack J.H."/>
            <person name="Li F.W."/>
            <person name="Wang L."/>
        </authorList>
    </citation>
    <scope>NUCLEOTIDE SEQUENCE [LARGE SCALE GENOMIC DNA]</scope>
    <source>
        <strain evidence="2">cv. PW_Plant_1</strain>
    </source>
</reference>